<dbReference type="CDD" id="cd07377">
    <property type="entry name" value="WHTH_GntR"/>
    <property type="match status" value="1"/>
</dbReference>
<keyword evidence="3" id="KW-0804">Transcription</keyword>
<dbReference type="Pfam" id="PF00392">
    <property type="entry name" value="GntR"/>
    <property type="match status" value="1"/>
</dbReference>
<gene>
    <name evidence="5" type="ORF">SAMN02745223_01240</name>
</gene>
<protein>
    <submittedName>
        <fullName evidence="5">DNA-binding transcriptional regulator, GntR family</fullName>
    </submittedName>
</protein>
<dbReference type="GO" id="GO:0003677">
    <property type="term" value="F:DNA binding"/>
    <property type="evidence" value="ECO:0007669"/>
    <property type="project" value="UniProtKB-KW"/>
</dbReference>
<dbReference type="PANTHER" id="PTHR43537">
    <property type="entry name" value="TRANSCRIPTIONAL REGULATOR, GNTR FAMILY"/>
    <property type="match status" value="1"/>
</dbReference>
<sequence length="228" mass="25746">MSNVMEDEPDQRSSSANLIRILEDDILNGALKPGDKLDEQALAKRFEVSRTPVREALHHLASSGLVEIRRNQGAAVKTVTTAELVEMFQVLAEMEGLAARLCTRRMTEEEVKELRVLNDECQARANAGDHLGFFAANNAFHALIYKCAQNRFLTLESSKLRRRVEVYRRHITFQPRRMGRSVEEHYKIVDAIEQGSEERAHILMREHVDLLAGSAADVLVALEAKNRG</sequence>
<dbReference type="Pfam" id="PF07729">
    <property type="entry name" value="FCD"/>
    <property type="match status" value="1"/>
</dbReference>
<keyword evidence="1" id="KW-0805">Transcription regulation</keyword>
<evidence type="ECO:0000313" key="5">
    <source>
        <dbReference type="EMBL" id="SHE85742.1"/>
    </source>
</evidence>
<evidence type="ECO:0000256" key="3">
    <source>
        <dbReference type="ARBA" id="ARBA00023163"/>
    </source>
</evidence>
<accession>A0A1M4WXQ2</accession>
<evidence type="ECO:0000313" key="6">
    <source>
        <dbReference type="Proteomes" id="UP000184533"/>
    </source>
</evidence>
<reference evidence="5 6" key="1">
    <citation type="submission" date="2016-11" db="EMBL/GenBank/DDBJ databases">
        <authorList>
            <person name="Jaros S."/>
            <person name="Januszkiewicz K."/>
            <person name="Wedrychowicz H."/>
        </authorList>
    </citation>
    <scope>NUCLEOTIDE SEQUENCE [LARGE SCALE GENOMIC DNA]</scope>
    <source>
        <strain evidence="5 6">DSM 17137</strain>
    </source>
</reference>
<proteinExistence type="predicted"/>
<dbReference type="Proteomes" id="UP000184533">
    <property type="component" value="Unassembled WGS sequence"/>
</dbReference>
<dbReference type="InterPro" id="IPR008920">
    <property type="entry name" value="TF_FadR/GntR_C"/>
</dbReference>
<dbReference type="OrthoDB" id="9789310at2"/>
<dbReference type="Gene3D" id="1.10.10.10">
    <property type="entry name" value="Winged helix-like DNA-binding domain superfamily/Winged helix DNA-binding domain"/>
    <property type="match status" value="1"/>
</dbReference>
<dbReference type="InterPro" id="IPR011711">
    <property type="entry name" value="GntR_C"/>
</dbReference>
<dbReference type="PANTHER" id="PTHR43537:SF49">
    <property type="entry name" value="TRANSCRIPTIONAL REGULATORY PROTEIN"/>
    <property type="match status" value="1"/>
</dbReference>
<dbReference type="AlphaFoldDB" id="A0A1M4WXQ2"/>
<dbReference type="InterPro" id="IPR036388">
    <property type="entry name" value="WH-like_DNA-bd_sf"/>
</dbReference>
<organism evidence="5 6">
    <name type="scientific">Devosia limi DSM 17137</name>
    <dbReference type="NCBI Taxonomy" id="1121477"/>
    <lineage>
        <taxon>Bacteria</taxon>
        <taxon>Pseudomonadati</taxon>
        <taxon>Pseudomonadota</taxon>
        <taxon>Alphaproteobacteria</taxon>
        <taxon>Hyphomicrobiales</taxon>
        <taxon>Devosiaceae</taxon>
        <taxon>Devosia</taxon>
    </lineage>
</organism>
<dbReference type="RefSeq" id="WP_052950312.1">
    <property type="nucleotide sequence ID" value="NZ_FQVC01000003.1"/>
</dbReference>
<dbReference type="InterPro" id="IPR000524">
    <property type="entry name" value="Tscrpt_reg_HTH_GntR"/>
</dbReference>
<dbReference type="SMART" id="SM00895">
    <property type="entry name" value="FCD"/>
    <property type="match status" value="1"/>
</dbReference>
<dbReference type="SMART" id="SM00345">
    <property type="entry name" value="HTH_GNTR"/>
    <property type="match status" value="1"/>
</dbReference>
<evidence type="ECO:0000256" key="1">
    <source>
        <dbReference type="ARBA" id="ARBA00023015"/>
    </source>
</evidence>
<dbReference type="InterPro" id="IPR036390">
    <property type="entry name" value="WH_DNA-bd_sf"/>
</dbReference>
<feature type="domain" description="HTH gntR-type" evidence="4">
    <location>
        <begin position="12"/>
        <end position="79"/>
    </location>
</feature>
<dbReference type="GO" id="GO:0003700">
    <property type="term" value="F:DNA-binding transcription factor activity"/>
    <property type="evidence" value="ECO:0007669"/>
    <property type="project" value="InterPro"/>
</dbReference>
<dbReference type="PROSITE" id="PS50949">
    <property type="entry name" value="HTH_GNTR"/>
    <property type="match status" value="1"/>
</dbReference>
<evidence type="ECO:0000259" key="4">
    <source>
        <dbReference type="PROSITE" id="PS50949"/>
    </source>
</evidence>
<dbReference type="PRINTS" id="PR00035">
    <property type="entry name" value="HTHGNTR"/>
</dbReference>
<dbReference type="EMBL" id="FQVC01000003">
    <property type="protein sequence ID" value="SHE85742.1"/>
    <property type="molecule type" value="Genomic_DNA"/>
</dbReference>
<dbReference type="SUPFAM" id="SSF48008">
    <property type="entry name" value="GntR ligand-binding domain-like"/>
    <property type="match status" value="1"/>
</dbReference>
<keyword evidence="2 5" id="KW-0238">DNA-binding</keyword>
<dbReference type="SUPFAM" id="SSF46785">
    <property type="entry name" value="Winged helix' DNA-binding domain"/>
    <property type="match status" value="1"/>
</dbReference>
<evidence type="ECO:0000256" key="2">
    <source>
        <dbReference type="ARBA" id="ARBA00023125"/>
    </source>
</evidence>
<dbReference type="Gene3D" id="1.20.120.530">
    <property type="entry name" value="GntR ligand-binding domain-like"/>
    <property type="match status" value="1"/>
</dbReference>
<name>A0A1M4WXQ2_9HYPH</name>